<proteinExistence type="predicted"/>
<accession>A0A2H1V8H0</accession>
<protein>
    <submittedName>
        <fullName evidence="2">SFRICE_001758</fullName>
    </submittedName>
</protein>
<feature type="region of interest" description="Disordered" evidence="1">
    <location>
        <begin position="1"/>
        <end position="29"/>
    </location>
</feature>
<gene>
    <name evidence="2" type="ORF">SFRICE_001758</name>
</gene>
<evidence type="ECO:0000256" key="1">
    <source>
        <dbReference type="SAM" id="MobiDB-lite"/>
    </source>
</evidence>
<name>A0A2H1V8H0_SPOFR</name>
<dbReference type="EMBL" id="ODYU01001224">
    <property type="protein sequence ID" value="SOQ37143.1"/>
    <property type="molecule type" value="Genomic_DNA"/>
</dbReference>
<evidence type="ECO:0000313" key="2">
    <source>
        <dbReference type="EMBL" id="SOQ37143.1"/>
    </source>
</evidence>
<dbReference type="AlphaFoldDB" id="A0A2H1V8H0"/>
<sequence>MLRHEWAGLTGVLPRPRRNPTEVTGGPIPPFPTTIAQQSLNFLIPKRPVTPLVFRVSLVGDDCLQHQVIRLLVYRLIP</sequence>
<reference evidence="2" key="1">
    <citation type="submission" date="2016-07" db="EMBL/GenBank/DDBJ databases">
        <authorList>
            <person name="Bretaudeau A."/>
        </authorList>
    </citation>
    <scope>NUCLEOTIDE SEQUENCE</scope>
    <source>
        <strain evidence="2">Rice</strain>
        <tissue evidence="2">Whole body</tissue>
    </source>
</reference>
<organism evidence="2">
    <name type="scientific">Spodoptera frugiperda</name>
    <name type="common">Fall armyworm</name>
    <dbReference type="NCBI Taxonomy" id="7108"/>
    <lineage>
        <taxon>Eukaryota</taxon>
        <taxon>Metazoa</taxon>
        <taxon>Ecdysozoa</taxon>
        <taxon>Arthropoda</taxon>
        <taxon>Hexapoda</taxon>
        <taxon>Insecta</taxon>
        <taxon>Pterygota</taxon>
        <taxon>Neoptera</taxon>
        <taxon>Endopterygota</taxon>
        <taxon>Lepidoptera</taxon>
        <taxon>Glossata</taxon>
        <taxon>Ditrysia</taxon>
        <taxon>Noctuoidea</taxon>
        <taxon>Noctuidae</taxon>
        <taxon>Amphipyrinae</taxon>
        <taxon>Spodoptera</taxon>
    </lineage>
</organism>